<keyword evidence="3" id="KW-0812">Transmembrane</keyword>
<evidence type="ECO:0000313" key="5">
    <source>
        <dbReference type="EMBL" id="CAJ1500886.1"/>
    </source>
</evidence>
<dbReference type="RefSeq" id="WP_308481985.1">
    <property type="nucleotide sequence ID" value="NZ_OY726397.1"/>
</dbReference>
<dbReference type="EMBL" id="OY726397">
    <property type="protein sequence ID" value="CAJ1500886.1"/>
    <property type="molecule type" value="Genomic_DNA"/>
</dbReference>
<gene>
    <name evidence="5" type="ORF">MU0053_001784</name>
</gene>
<dbReference type="Proteomes" id="UP001190465">
    <property type="component" value="Chromosome"/>
</dbReference>
<keyword evidence="3" id="KW-0472">Membrane</keyword>
<dbReference type="Pfam" id="PF04536">
    <property type="entry name" value="TPM_phosphatase"/>
    <property type="match status" value="1"/>
</dbReference>
<evidence type="ECO:0000259" key="4">
    <source>
        <dbReference type="Pfam" id="PF04536"/>
    </source>
</evidence>
<feature type="transmembrane region" description="Helical" evidence="3">
    <location>
        <begin position="166"/>
        <end position="186"/>
    </location>
</feature>
<name>A0ABM9LL54_9MYCO</name>
<dbReference type="InterPro" id="IPR007621">
    <property type="entry name" value="TPM_dom"/>
</dbReference>
<protein>
    <submittedName>
        <fullName evidence="5">TPM domain-containing protein</fullName>
    </submittedName>
</protein>
<feature type="region of interest" description="Disordered" evidence="2">
    <location>
        <begin position="649"/>
        <end position="681"/>
    </location>
</feature>
<keyword evidence="6" id="KW-1185">Reference proteome</keyword>
<dbReference type="Gene3D" id="3.10.310.50">
    <property type="match status" value="1"/>
</dbReference>
<feature type="compositionally biased region" description="Low complexity" evidence="2">
    <location>
        <begin position="658"/>
        <end position="673"/>
    </location>
</feature>
<organism evidence="5 6">
    <name type="scientific">[Mycobacterium] burgundiense</name>
    <dbReference type="NCBI Taxonomy" id="3064286"/>
    <lineage>
        <taxon>Bacteria</taxon>
        <taxon>Bacillati</taxon>
        <taxon>Actinomycetota</taxon>
        <taxon>Actinomycetes</taxon>
        <taxon>Mycobacteriales</taxon>
        <taxon>Mycobacteriaceae</taxon>
        <taxon>Mycolicibacterium</taxon>
    </lineage>
</organism>
<keyword evidence="3" id="KW-1133">Transmembrane helix</keyword>
<reference evidence="5 6" key="1">
    <citation type="submission" date="2023-08" db="EMBL/GenBank/DDBJ databases">
        <authorList>
            <person name="Folkvardsen B D."/>
            <person name="Norman A."/>
        </authorList>
    </citation>
    <scope>NUCLEOTIDE SEQUENCE [LARGE SCALE GENOMIC DNA]</scope>
    <source>
        <strain evidence="5 6">Mu0053</strain>
    </source>
</reference>
<feature type="coiled-coil region" evidence="1">
    <location>
        <begin position="493"/>
        <end position="567"/>
    </location>
</feature>
<evidence type="ECO:0000256" key="3">
    <source>
        <dbReference type="SAM" id="Phobius"/>
    </source>
</evidence>
<evidence type="ECO:0000256" key="1">
    <source>
        <dbReference type="SAM" id="Coils"/>
    </source>
</evidence>
<evidence type="ECO:0000313" key="6">
    <source>
        <dbReference type="Proteomes" id="UP001190465"/>
    </source>
</evidence>
<sequence>MRFARFLPVLFVALLAGLLTAPLVTAEPPFRLPTQVTDRAEALTGSELAQVERAVDRLYDDRRIQLWVVYVESFDGLGWQTWAQNTMRASDFGDDDALLAVATVDRSMAFQVPSTVSGGSSTRTDDIRRNDIEPALRNDDWAGAAIAAADGLNANAARSGASGVPWLAFVAVLGVFAVLLLGLWIWSRRRRARRHAAEVEAAKRVDPTDPAALAKVPLEALDELSQTIVVDVDNAVRTSESELELAVEEFGAAKTAPFRKAVDDAKAALQQAFNTRLILDDAIPETPLQRRELLTRVIVAAAKADRGLEQQSAAFQQLRDLLINAPTRLDMLTQQMVALTARVEPATATLADLGRQFSAVALESVADNVDTARERLGYADRTISAGRALLTRPAADQNPLIDAIRGAENALGQAQTLLDAVDTAAGDINRAITELPAEIADIQAGIDAATTQLQQPSTPKSDELAKLRDAAVQAVEDAKANGANDPLGCYTRLNKADAELDAILATIAEKRQEAAKQAKLLEQALFTAHSRVRSVSSFIDTRRGSIGSEARTRLAEATRHLEAAEAKKAGNPAEAIAHANGAATLAAQAQQLANDDVSYARHAYTSEYGGRGGGGSDLGSVIGGIIIGNVLRGGFGGGYGRTWGGGYGGSWGGGGRPGRPTSYGGSSRSSPRSYGGGGGRF</sequence>
<proteinExistence type="predicted"/>
<feature type="domain" description="TPM" evidence="4">
    <location>
        <begin position="36"/>
        <end position="154"/>
    </location>
</feature>
<keyword evidence="1" id="KW-0175">Coiled coil</keyword>
<accession>A0ABM9LL54</accession>
<evidence type="ECO:0000256" key="2">
    <source>
        <dbReference type="SAM" id="MobiDB-lite"/>
    </source>
</evidence>